<dbReference type="RefSeq" id="WP_101393451.1">
    <property type="nucleotide sequence ID" value="NZ_PCHB01000007.1"/>
</dbReference>
<dbReference type="EMBL" id="PCHB01000007">
    <property type="protein sequence ID" value="PKU97328.1"/>
    <property type="molecule type" value="Genomic_DNA"/>
</dbReference>
<accession>A0A2N3QXA8</accession>
<evidence type="ECO:0000313" key="2">
    <source>
        <dbReference type="Proteomes" id="UP000233783"/>
    </source>
</evidence>
<evidence type="ECO:0000313" key="1">
    <source>
        <dbReference type="EMBL" id="PKU97328.1"/>
    </source>
</evidence>
<reference evidence="1 2" key="1">
    <citation type="submission" date="2017-10" db="EMBL/GenBank/DDBJ databases">
        <title>Bifidobacterium genomics.</title>
        <authorList>
            <person name="Lugli G.A."/>
            <person name="Milani C."/>
            <person name="Mancabelli L."/>
        </authorList>
    </citation>
    <scope>NUCLEOTIDE SEQUENCE [LARGE SCALE GENOMIC DNA]</scope>
    <source>
        <strain evidence="1 2">1744B</strain>
    </source>
</reference>
<protein>
    <recommendedName>
        <fullName evidence="3">EcsC family protein</fullName>
    </recommendedName>
</protein>
<dbReference type="Proteomes" id="UP000233783">
    <property type="component" value="Unassembled WGS sequence"/>
</dbReference>
<comment type="caution">
    <text evidence="1">The sequence shown here is derived from an EMBL/GenBank/DDBJ whole genome shotgun (WGS) entry which is preliminary data.</text>
</comment>
<dbReference type="AlphaFoldDB" id="A0A2N3QXA8"/>
<evidence type="ECO:0008006" key="3">
    <source>
        <dbReference type="Google" id="ProtNLM"/>
    </source>
</evidence>
<proteinExistence type="predicted"/>
<gene>
    <name evidence="1" type="ORF">CQR56_0796</name>
</gene>
<name>A0A2N3QXA8_9BIFI</name>
<organism evidence="1 2">
    <name type="scientific">Bifidobacterium pseudolongum subsp. globosum</name>
    <dbReference type="NCBI Taxonomy" id="1690"/>
    <lineage>
        <taxon>Bacteria</taxon>
        <taxon>Bacillati</taxon>
        <taxon>Actinomycetota</taxon>
        <taxon>Actinomycetes</taxon>
        <taxon>Bifidobacteriales</taxon>
        <taxon>Bifidobacteriaceae</taxon>
        <taxon>Bifidobacterium</taxon>
    </lineage>
</organism>
<sequence>MADGVDFEVVLRNAVQVPLVRIDREPFLRAALEKHFPENIVNQAIAESPAAAGITTDQLNSIAYDSINYETTKVTALSFAAGLPGGIAMAGTIPADLTQQMAHMLRIMQKLAYLYGWPSLMDEENSTIDDGMVNNLIIFSGIMFGVEGASQAIHRVAAQLALNVAKKLPQKALTKGIVYPVVKKIALTLGMHMTKQTFAKSVSKVIPIIGGVVSGGLTFATYRPMACKLKDHLAGLPTASVKFYEQQRKVAESNVAKDECIDVSVVEEDSVDEE</sequence>